<dbReference type="Gene3D" id="3.90.1150.10">
    <property type="entry name" value="Aspartate Aminotransferase, domain 1"/>
    <property type="match status" value="1"/>
</dbReference>
<dbReference type="EMBL" id="CABDVU010000001">
    <property type="protein sequence ID" value="VTN13214.1"/>
    <property type="molecule type" value="Genomic_DNA"/>
</dbReference>
<evidence type="ECO:0000256" key="2">
    <source>
        <dbReference type="ARBA" id="ARBA00011738"/>
    </source>
</evidence>
<dbReference type="Pfam" id="PF00155">
    <property type="entry name" value="Aminotran_1_2"/>
    <property type="match status" value="1"/>
</dbReference>
<dbReference type="EC" id="2.6.1.57" evidence="7"/>
<evidence type="ECO:0000259" key="6">
    <source>
        <dbReference type="Pfam" id="PF00155"/>
    </source>
</evidence>
<proteinExistence type="predicted"/>
<dbReference type="InterPro" id="IPR004839">
    <property type="entry name" value="Aminotransferase_I/II_large"/>
</dbReference>
<dbReference type="InterPro" id="IPR000796">
    <property type="entry name" value="Asp_trans"/>
</dbReference>
<keyword evidence="5" id="KW-0663">Pyridoxal phosphate</keyword>
<comment type="cofactor">
    <cofactor evidence="1">
        <name>pyridoxal 5'-phosphate</name>
        <dbReference type="ChEBI" id="CHEBI:597326"/>
    </cofactor>
</comment>
<organism evidence="7 8">
    <name type="scientific">Raoultella terrigena</name>
    <name type="common">Klebsiella terrigena</name>
    <dbReference type="NCBI Taxonomy" id="577"/>
    <lineage>
        <taxon>Bacteria</taxon>
        <taxon>Pseudomonadati</taxon>
        <taxon>Pseudomonadota</taxon>
        <taxon>Gammaproteobacteria</taxon>
        <taxon>Enterobacterales</taxon>
        <taxon>Enterobacteriaceae</taxon>
        <taxon>Klebsiella/Raoultella group</taxon>
        <taxon>Raoultella</taxon>
    </lineage>
</organism>
<dbReference type="AlphaFoldDB" id="A0A4V6J2B3"/>
<dbReference type="GO" id="GO:0004838">
    <property type="term" value="F:L-tyrosine-2-oxoglutarate transaminase activity"/>
    <property type="evidence" value="ECO:0007669"/>
    <property type="project" value="TreeGrafter"/>
</dbReference>
<name>A0A4V6J2B3_RAOTE</name>
<evidence type="ECO:0000256" key="5">
    <source>
        <dbReference type="ARBA" id="ARBA00022898"/>
    </source>
</evidence>
<dbReference type="GO" id="GO:0042802">
    <property type="term" value="F:identical protein binding"/>
    <property type="evidence" value="ECO:0007669"/>
    <property type="project" value="TreeGrafter"/>
</dbReference>
<dbReference type="PANTHER" id="PTHR11879:SF37">
    <property type="entry name" value="AROMATIC-AMINO-ACID AMINOTRANSFERASE"/>
    <property type="match status" value="1"/>
</dbReference>
<accession>A0A4V6J2B3</accession>
<dbReference type="InterPro" id="IPR015422">
    <property type="entry name" value="PyrdxlP-dep_Trfase_small"/>
</dbReference>
<dbReference type="InterPro" id="IPR015424">
    <property type="entry name" value="PyrdxlP-dep_Trfase"/>
</dbReference>
<dbReference type="GO" id="GO:0030170">
    <property type="term" value="F:pyridoxal phosphate binding"/>
    <property type="evidence" value="ECO:0007669"/>
    <property type="project" value="InterPro"/>
</dbReference>
<evidence type="ECO:0000256" key="3">
    <source>
        <dbReference type="ARBA" id="ARBA00022576"/>
    </source>
</evidence>
<reference evidence="7 8" key="1">
    <citation type="submission" date="2019-04" db="EMBL/GenBank/DDBJ databases">
        <authorList>
            <consortium name="Pathogen Informatics"/>
        </authorList>
    </citation>
    <scope>NUCLEOTIDE SEQUENCE [LARGE SCALE GENOMIC DNA]</scope>
    <source>
        <strain evidence="7 8">NCTC9185</strain>
    </source>
</reference>
<sequence length="77" mass="8641">MVCEDSETAGRVLGQLKATVRRNYSSPPNFGAQVVATVLNDAELKASWLAEVEEMRTRILAMRQELVKRPERGGPRR</sequence>
<keyword evidence="4 7" id="KW-0808">Transferase</keyword>
<protein>
    <submittedName>
        <fullName evidence="7">Aromatic-amino-acid aminotransferase</fullName>
        <ecNumber evidence="7">2.6.1.57</ecNumber>
    </submittedName>
</protein>
<dbReference type="SUPFAM" id="SSF53383">
    <property type="entry name" value="PLP-dependent transferases"/>
    <property type="match status" value="1"/>
</dbReference>
<evidence type="ECO:0000256" key="1">
    <source>
        <dbReference type="ARBA" id="ARBA00001933"/>
    </source>
</evidence>
<dbReference type="Proteomes" id="UP000339249">
    <property type="component" value="Unassembled WGS sequence"/>
</dbReference>
<dbReference type="PANTHER" id="PTHR11879">
    <property type="entry name" value="ASPARTATE AMINOTRANSFERASE"/>
    <property type="match status" value="1"/>
</dbReference>
<dbReference type="GO" id="GO:0005829">
    <property type="term" value="C:cytosol"/>
    <property type="evidence" value="ECO:0007669"/>
    <property type="project" value="TreeGrafter"/>
</dbReference>
<evidence type="ECO:0000256" key="4">
    <source>
        <dbReference type="ARBA" id="ARBA00022679"/>
    </source>
</evidence>
<keyword evidence="3 7" id="KW-0032">Aminotransferase</keyword>
<dbReference type="GO" id="GO:0033585">
    <property type="term" value="P:L-phenylalanine biosynthetic process from chorismate via phenylpyruvate"/>
    <property type="evidence" value="ECO:0007669"/>
    <property type="project" value="TreeGrafter"/>
</dbReference>
<evidence type="ECO:0000313" key="8">
    <source>
        <dbReference type="Proteomes" id="UP000339249"/>
    </source>
</evidence>
<feature type="domain" description="Aminotransferase class I/classII large" evidence="6">
    <location>
        <begin position="11"/>
        <end position="68"/>
    </location>
</feature>
<comment type="subunit">
    <text evidence="2">Homodimer.</text>
</comment>
<evidence type="ECO:0000313" key="7">
    <source>
        <dbReference type="EMBL" id="VTN13214.1"/>
    </source>
</evidence>
<gene>
    <name evidence="7" type="primary">tyrB_2</name>
    <name evidence="7" type="ORF">NCTC9185_05242</name>
</gene>